<accession>A0A9P4NMF6</accession>
<evidence type="ECO:0000313" key="3">
    <source>
        <dbReference type="Proteomes" id="UP000800235"/>
    </source>
</evidence>
<dbReference type="PANTHER" id="PTHR11614">
    <property type="entry name" value="PHOSPHOLIPASE-RELATED"/>
    <property type="match status" value="1"/>
</dbReference>
<sequence length="303" mass="33532">MEDIKTEDGWHKTADGMKLYTRTWKTPSPPKALLVFIHGFSDHCNAYGPLFPTLASRGIQVHAFDQRGWGLSVHTPREQGLTGPTAQVLDDITSFIKTLLPTSIPLFLMGHSMGGAEVLCYTAQGPKEVRECIRGYLLEAPFIALHPSSRPYGITVALGRLAGKLMPKHQLLNVIDAKLLSRDPAVQQEFIEDKLCHDTGTLEGLAGMLDRAAALESGKVKVPIDAGEGGKTRIWLSHGTEDGVCEYKATAELFKRLERVEDKELKLYNGWFHKLHAEPGTDREMYANDVAEWILARSASDVK</sequence>
<dbReference type="Pfam" id="PF12146">
    <property type="entry name" value="Hydrolase_4"/>
    <property type="match status" value="1"/>
</dbReference>
<dbReference type="InterPro" id="IPR051044">
    <property type="entry name" value="MAG_DAG_Lipase"/>
</dbReference>
<protein>
    <submittedName>
        <fullName evidence="2">Alpha/beta-hydrolase</fullName>
    </submittedName>
</protein>
<keyword evidence="3" id="KW-1185">Reference proteome</keyword>
<evidence type="ECO:0000313" key="2">
    <source>
        <dbReference type="EMBL" id="KAF2427352.1"/>
    </source>
</evidence>
<comment type="caution">
    <text evidence="2">The sequence shown here is derived from an EMBL/GenBank/DDBJ whole genome shotgun (WGS) entry which is preliminary data.</text>
</comment>
<dbReference type="EMBL" id="MU007060">
    <property type="protein sequence ID" value="KAF2427352.1"/>
    <property type="molecule type" value="Genomic_DNA"/>
</dbReference>
<dbReference type="AlphaFoldDB" id="A0A9P4NMF6"/>
<proteinExistence type="predicted"/>
<dbReference type="InterPro" id="IPR022742">
    <property type="entry name" value="Hydrolase_4"/>
</dbReference>
<reference evidence="2" key="1">
    <citation type="journal article" date="2020" name="Stud. Mycol.">
        <title>101 Dothideomycetes genomes: a test case for predicting lifestyles and emergence of pathogens.</title>
        <authorList>
            <person name="Haridas S."/>
            <person name="Albert R."/>
            <person name="Binder M."/>
            <person name="Bloem J."/>
            <person name="Labutti K."/>
            <person name="Salamov A."/>
            <person name="Andreopoulos B."/>
            <person name="Baker S."/>
            <person name="Barry K."/>
            <person name="Bills G."/>
            <person name="Bluhm B."/>
            <person name="Cannon C."/>
            <person name="Castanera R."/>
            <person name="Culley D."/>
            <person name="Daum C."/>
            <person name="Ezra D."/>
            <person name="Gonzalez J."/>
            <person name="Henrissat B."/>
            <person name="Kuo A."/>
            <person name="Liang C."/>
            <person name="Lipzen A."/>
            <person name="Lutzoni F."/>
            <person name="Magnuson J."/>
            <person name="Mondo S."/>
            <person name="Nolan M."/>
            <person name="Ohm R."/>
            <person name="Pangilinan J."/>
            <person name="Park H.-J."/>
            <person name="Ramirez L."/>
            <person name="Alfaro M."/>
            <person name="Sun H."/>
            <person name="Tritt A."/>
            <person name="Yoshinaga Y."/>
            <person name="Zwiers L.-H."/>
            <person name="Turgeon B."/>
            <person name="Goodwin S."/>
            <person name="Spatafora J."/>
            <person name="Crous P."/>
            <person name="Grigoriev I."/>
        </authorList>
    </citation>
    <scope>NUCLEOTIDE SEQUENCE</scope>
    <source>
        <strain evidence="2">CBS 130266</strain>
    </source>
</reference>
<dbReference type="OrthoDB" id="10249433at2759"/>
<dbReference type="Proteomes" id="UP000800235">
    <property type="component" value="Unassembled WGS sequence"/>
</dbReference>
<name>A0A9P4NMF6_9PEZI</name>
<dbReference type="Gene3D" id="3.40.50.1820">
    <property type="entry name" value="alpha/beta hydrolase"/>
    <property type="match status" value="1"/>
</dbReference>
<feature type="domain" description="Serine aminopeptidase S33" evidence="1">
    <location>
        <begin position="29"/>
        <end position="279"/>
    </location>
</feature>
<dbReference type="SUPFAM" id="SSF53474">
    <property type="entry name" value="alpha/beta-Hydrolases"/>
    <property type="match status" value="1"/>
</dbReference>
<dbReference type="InterPro" id="IPR029058">
    <property type="entry name" value="AB_hydrolase_fold"/>
</dbReference>
<gene>
    <name evidence="2" type="ORF">EJ08DRAFT_637367</name>
</gene>
<evidence type="ECO:0000259" key="1">
    <source>
        <dbReference type="Pfam" id="PF12146"/>
    </source>
</evidence>
<organism evidence="2 3">
    <name type="scientific">Tothia fuscella</name>
    <dbReference type="NCBI Taxonomy" id="1048955"/>
    <lineage>
        <taxon>Eukaryota</taxon>
        <taxon>Fungi</taxon>
        <taxon>Dikarya</taxon>
        <taxon>Ascomycota</taxon>
        <taxon>Pezizomycotina</taxon>
        <taxon>Dothideomycetes</taxon>
        <taxon>Pleosporomycetidae</taxon>
        <taxon>Venturiales</taxon>
        <taxon>Cylindrosympodiaceae</taxon>
        <taxon>Tothia</taxon>
    </lineage>
</organism>